<accession>A0A8X6VKB6</accession>
<sequence>MIMKFEETGDLCVLPGRGWKPDGTEIVKVVAIAVVERASSSISSSASGRSGTHGVGESVVDSTKNSAIRFKIVSVEDARDANAETSISQNKPYIFLPISG</sequence>
<gene>
    <name evidence="1" type="ORF">TNCV_3295961</name>
</gene>
<dbReference type="AlphaFoldDB" id="A0A8X6VKB6"/>
<dbReference type="Proteomes" id="UP000887159">
    <property type="component" value="Unassembled WGS sequence"/>
</dbReference>
<keyword evidence="2" id="KW-1185">Reference proteome</keyword>
<dbReference type="EMBL" id="BMAU01021359">
    <property type="protein sequence ID" value="GFY21952.1"/>
    <property type="molecule type" value="Genomic_DNA"/>
</dbReference>
<proteinExistence type="predicted"/>
<name>A0A8X6VKB6_TRICX</name>
<organism evidence="1 2">
    <name type="scientific">Trichonephila clavipes</name>
    <name type="common">Golden silk orbweaver</name>
    <name type="synonym">Nephila clavipes</name>
    <dbReference type="NCBI Taxonomy" id="2585209"/>
    <lineage>
        <taxon>Eukaryota</taxon>
        <taxon>Metazoa</taxon>
        <taxon>Ecdysozoa</taxon>
        <taxon>Arthropoda</taxon>
        <taxon>Chelicerata</taxon>
        <taxon>Arachnida</taxon>
        <taxon>Araneae</taxon>
        <taxon>Araneomorphae</taxon>
        <taxon>Entelegynae</taxon>
        <taxon>Araneoidea</taxon>
        <taxon>Nephilidae</taxon>
        <taxon>Trichonephila</taxon>
    </lineage>
</organism>
<reference evidence="1" key="1">
    <citation type="submission" date="2020-08" db="EMBL/GenBank/DDBJ databases">
        <title>Multicomponent nature underlies the extraordinary mechanical properties of spider dragline silk.</title>
        <authorList>
            <person name="Kono N."/>
            <person name="Nakamura H."/>
            <person name="Mori M."/>
            <person name="Yoshida Y."/>
            <person name="Ohtoshi R."/>
            <person name="Malay A.D."/>
            <person name="Moran D.A.P."/>
            <person name="Tomita M."/>
            <person name="Numata K."/>
            <person name="Arakawa K."/>
        </authorList>
    </citation>
    <scope>NUCLEOTIDE SEQUENCE</scope>
</reference>
<comment type="caution">
    <text evidence="1">The sequence shown here is derived from an EMBL/GenBank/DDBJ whole genome shotgun (WGS) entry which is preliminary data.</text>
</comment>
<protein>
    <submittedName>
        <fullName evidence="1">Uncharacterized protein</fullName>
    </submittedName>
</protein>
<evidence type="ECO:0000313" key="2">
    <source>
        <dbReference type="Proteomes" id="UP000887159"/>
    </source>
</evidence>
<evidence type="ECO:0000313" key="1">
    <source>
        <dbReference type="EMBL" id="GFY21952.1"/>
    </source>
</evidence>